<dbReference type="GO" id="GO:0030866">
    <property type="term" value="P:cortical actin cytoskeleton organization"/>
    <property type="evidence" value="ECO:0007669"/>
    <property type="project" value="TreeGrafter"/>
</dbReference>
<dbReference type="GO" id="GO:0005829">
    <property type="term" value="C:cytosol"/>
    <property type="evidence" value="ECO:0007669"/>
    <property type="project" value="TreeGrafter"/>
</dbReference>
<keyword evidence="3" id="KW-1185">Reference proteome</keyword>
<sequence length="101" mass="11220">MYSTMTNSKAIKNARLISQKDDVHVCIMCLRAIMNYQYGFNLVMSHAHAVNEIALSLNNKSSRTKALVLELLAAVCLVRGTRDHSVCVRQLQRGVQGEASL</sequence>
<dbReference type="InterPro" id="IPR011989">
    <property type="entry name" value="ARM-like"/>
</dbReference>
<dbReference type="GO" id="GO:0016477">
    <property type="term" value="P:cell migration"/>
    <property type="evidence" value="ECO:0007669"/>
    <property type="project" value="TreeGrafter"/>
</dbReference>
<dbReference type="Gene3D" id="1.25.10.10">
    <property type="entry name" value="Leucine-rich Repeat Variant"/>
    <property type="match status" value="1"/>
</dbReference>
<feature type="domain" description="Formin GTPase-binding" evidence="1">
    <location>
        <begin position="1"/>
        <end position="77"/>
    </location>
</feature>
<evidence type="ECO:0000313" key="3">
    <source>
        <dbReference type="Proteomes" id="UP001044222"/>
    </source>
</evidence>
<evidence type="ECO:0000313" key="2">
    <source>
        <dbReference type="EMBL" id="KAG5837958.1"/>
    </source>
</evidence>
<dbReference type="EMBL" id="JAFIRN010000012">
    <property type="protein sequence ID" value="KAG5837958.1"/>
    <property type="molecule type" value="Genomic_DNA"/>
</dbReference>
<comment type="caution">
    <text evidence="2">The sequence shown here is derived from an EMBL/GenBank/DDBJ whole genome shotgun (WGS) entry which is preliminary data.</text>
</comment>
<dbReference type="GO" id="GO:0051015">
    <property type="term" value="F:actin filament binding"/>
    <property type="evidence" value="ECO:0007669"/>
    <property type="project" value="TreeGrafter"/>
</dbReference>
<evidence type="ECO:0000259" key="1">
    <source>
        <dbReference type="SMART" id="SM01140"/>
    </source>
</evidence>
<dbReference type="InterPro" id="IPR016024">
    <property type="entry name" value="ARM-type_fold"/>
</dbReference>
<dbReference type="GO" id="GO:0031267">
    <property type="term" value="F:small GTPase binding"/>
    <property type="evidence" value="ECO:0007669"/>
    <property type="project" value="InterPro"/>
</dbReference>
<accession>A0A9D3RPC8</accession>
<dbReference type="AlphaFoldDB" id="A0A9D3RPC8"/>
<dbReference type="PANTHER" id="PTHR45857:SF3">
    <property type="entry name" value="FORMIN-LIKE PROTEIN 3"/>
    <property type="match status" value="1"/>
</dbReference>
<dbReference type="Pfam" id="PF06371">
    <property type="entry name" value="Drf_GBD"/>
    <property type="match status" value="1"/>
</dbReference>
<dbReference type="InterPro" id="IPR043592">
    <property type="entry name" value="FMNL_animal"/>
</dbReference>
<dbReference type="InterPro" id="IPR010473">
    <property type="entry name" value="GTPase-bd"/>
</dbReference>
<gene>
    <name evidence="2" type="ORF">ANANG_G00218620</name>
</gene>
<organism evidence="2 3">
    <name type="scientific">Anguilla anguilla</name>
    <name type="common">European freshwater eel</name>
    <name type="synonym">Muraena anguilla</name>
    <dbReference type="NCBI Taxonomy" id="7936"/>
    <lineage>
        <taxon>Eukaryota</taxon>
        <taxon>Metazoa</taxon>
        <taxon>Chordata</taxon>
        <taxon>Craniata</taxon>
        <taxon>Vertebrata</taxon>
        <taxon>Euteleostomi</taxon>
        <taxon>Actinopterygii</taxon>
        <taxon>Neopterygii</taxon>
        <taxon>Teleostei</taxon>
        <taxon>Anguilliformes</taxon>
        <taxon>Anguillidae</taxon>
        <taxon>Anguilla</taxon>
    </lineage>
</organism>
<dbReference type="PANTHER" id="PTHR45857">
    <property type="entry name" value="FORMIN-LIKE PROTEIN"/>
    <property type="match status" value="1"/>
</dbReference>
<dbReference type="SMART" id="SM01140">
    <property type="entry name" value="Drf_GBD"/>
    <property type="match status" value="1"/>
</dbReference>
<proteinExistence type="predicted"/>
<dbReference type="SUPFAM" id="SSF48371">
    <property type="entry name" value="ARM repeat"/>
    <property type="match status" value="1"/>
</dbReference>
<reference evidence="2" key="1">
    <citation type="submission" date="2021-01" db="EMBL/GenBank/DDBJ databases">
        <title>A chromosome-scale assembly of European eel, Anguilla anguilla.</title>
        <authorList>
            <person name="Henkel C."/>
            <person name="Jong-Raadsen S.A."/>
            <person name="Dufour S."/>
            <person name="Weltzien F.-A."/>
            <person name="Palstra A.P."/>
            <person name="Pelster B."/>
            <person name="Spaink H.P."/>
            <person name="Van Den Thillart G.E."/>
            <person name="Jansen H."/>
            <person name="Zahm M."/>
            <person name="Klopp C."/>
            <person name="Cedric C."/>
            <person name="Louis A."/>
            <person name="Berthelot C."/>
            <person name="Parey E."/>
            <person name="Roest Crollius H."/>
            <person name="Montfort J."/>
            <person name="Robinson-Rechavi M."/>
            <person name="Bucao C."/>
            <person name="Bouchez O."/>
            <person name="Gislard M."/>
            <person name="Lluch J."/>
            <person name="Milhes M."/>
            <person name="Lampietro C."/>
            <person name="Lopez Roques C."/>
            <person name="Donnadieu C."/>
            <person name="Braasch I."/>
            <person name="Desvignes T."/>
            <person name="Postlethwait J."/>
            <person name="Bobe J."/>
            <person name="Guiguen Y."/>
            <person name="Dirks R."/>
        </authorList>
    </citation>
    <scope>NUCLEOTIDE SEQUENCE</scope>
    <source>
        <strain evidence="2">Tag_6206</strain>
        <tissue evidence="2">Liver</tissue>
    </source>
</reference>
<protein>
    <recommendedName>
        <fullName evidence="1">Formin GTPase-binding domain-containing protein</fullName>
    </recommendedName>
</protein>
<dbReference type="GO" id="GO:0008360">
    <property type="term" value="P:regulation of cell shape"/>
    <property type="evidence" value="ECO:0007669"/>
    <property type="project" value="TreeGrafter"/>
</dbReference>
<dbReference type="Proteomes" id="UP001044222">
    <property type="component" value="Chromosome 12"/>
</dbReference>
<name>A0A9D3RPC8_ANGAN</name>